<keyword evidence="2" id="KW-1185">Reference proteome</keyword>
<sequence>MLKGFKAGKLRKNAKNKIAVLLSMATKIELRTQSMGMDDCFNDNAPQIVDVDFFWSWYEKEYSDLEIYLTVFEGVLTKVRFSDCPYHFSNDIVLTFEEVKAKKPHFTYAQVKQALLDGYLCPLSNDSKAPEPTPPNDDNTRKVVSFGDFQDRLESKRDRLENASSKAAAESNKFYESSRSLASCIPFGQPILVGHHSEGRARRHADKIFNDMGKSVAASKKAGYYADRAASVGTNGIASDDPEAIGKLKEKLAGLERSQEMMKAINKVIRSKHMTDADKIEYMTQTHQLTENDAKELLKGDFCGRVGFASYSLTNNNANIRTVRDRIEDLEKLHNQEPLSASGEIEGLSWSLYEEDGRIKITFDDVPSEALRRTLKMYSFKWSRFSKAWVRKITPNAIFRTKQLIAKLDTN</sequence>
<proteinExistence type="predicted"/>
<accession>A0A9X2WYM8</accession>
<protein>
    <submittedName>
        <fullName evidence="1">DUF3560 domain-containing protein</fullName>
    </submittedName>
</protein>
<evidence type="ECO:0000313" key="1">
    <source>
        <dbReference type="EMBL" id="MCT7947711.1"/>
    </source>
</evidence>
<gene>
    <name evidence="1" type="ORF">NE536_20365</name>
</gene>
<dbReference type="Proteomes" id="UP001155604">
    <property type="component" value="Unassembled WGS sequence"/>
</dbReference>
<dbReference type="RefSeq" id="WP_261273864.1">
    <property type="nucleotide sequence ID" value="NZ_JAMTCC010000050.1"/>
</dbReference>
<organism evidence="1 2">
    <name type="scientific">Shewanella septentrionalis</name>
    <dbReference type="NCBI Taxonomy" id="2952223"/>
    <lineage>
        <taxon>Bacteria</taxon>
        <taxon>Pseudomonadati</taxon>
        <taxon>Pseudomonadota</taxon>
        <taxon>Gammaproteobacteria</taxon>
        <taxon>Alteromonadales</taxon>
        <taxon>Shewanellaceae</taxon>
        <taxon>Shewanella</taxon>
    </lineage>
</organism>
<reference evidence="1" key="1">
    <citation type="journal article" date="2023" name="Int. J. Syst. Evol. Microbiol.">
        <title>&lt;i&gt;Shewanella septentrionalis&lt;/i&gt; sp. nov. and &lt;i&gt;Shewanella holmiensis&lt;/i&gt; sp. nov., isolated from Baltic Sea water and sediments.</title>
        <authorList>
            <person name="Martin-Rodriguez A.J."/>
            <person name="Thorell K."/>
            <person name="Joffre E."/>
            <person name="Jensie-Markopoulos S."/>
            <person name="Moore E.R.B."/>
            <person name="Sjoling A."/>
        </authorList>
    </citation>
    <scope>NUCLEOTIDE SEQUENCE</scope>
    <source>
        <strain evidence="1">SP1W3</strain>
    </source>
</reference>
<dbReference type="InterPro" id="IPR021944">
    <property type="entry name" value="DUF3560"/>
</dbReference>
<evidence type="ECO:0000313" key="2">
    <source>
        <dbReference type="Proteomes" id="UP001155604"/>
    </source>
</evidence>
<dbReference type="Pfam" id="PF12083">
    <property type="entry name" value="DUF3560"/>
    <property type="match status" value="1"/>
</dbReference>
<comment type="caution">
    <text evidence="1">The sequence shown here is derived from an EMBL/GenBank/DDBJ whole genome shotgun (WGS) entry which is preliminary data.</text>
</comment>
<dbReference type="EMBL" id="JAMTCC010000050">
    <property type="protein sequence ID" value="MCT7947711.1"/>
    <property type="molecule type" value="Genomic_DNA"/>
</dbReference>
<dbReference type="AlphaFoldDB" id="A0A9X2WYM8"/>
<name>A0A9X2WYM8_9GAMM</name>